<comment type="caution">
    <text evidence="1">The sequence shown here is derived from an EMBL/GenBank/DDBJ whole genome shotgun (WGS) entry which is preliminary data.</text>
</comment>
<dbReference type="Pfam" id="PF04075">
    <property type="entry name" value="F420H2_quin_red"/>
    <property type="match status" value="1"/>
</dbReference>
<dbReference type="AlphaFoldDB" id="D6TQS6"/>
<dbReference type="OrthoDB" id="5186446at2"/>
<dbReference type="Proteomes" id="UP000004508">
    <property type="component" value="Unassembled WGS sequence"/>
</dbReference>
<gene>
    <name evidence="1" type="ORF">Krac_7038</name>
</gene>
<keyword evidence="2" id="KW-1185">Reference proteome</keyword>
<organism evidence="1 2">
    <name type="scientific">Ktedonobacter racemifer DSM 44963</name>
    <dbReference type="NCBI Taxonomy" id="485913"/>
    <lineage>
        <taxon>Bacteria</taxon>
        <taxon>Bacillati</taxon>
        <taxon>Chloroflexota</taxon>
        <taxon>Ktedonobacteria</taxon>
        <taxon>Ktedonobacterales</taxon>
        <taxon>Ktedonobacteraceae</taxon>
        <taxon>Ktedonobacter</taxon>
    </lineage>
</organism>
<protein>
    <recommendedName>
        <fullName evidence="3">Nitroreductase family deazaflavin-dependent oxidoreductase</fullName>
    </recommendedName>
</protein>
<reference evidence="1 2" key="1">
    <citation type="journal article" date="2011" name="Stand. Genomic Sci.">
        <title>Non-contiguous finished genome sequence and contextual data of the filamentous soil bacterium Ktedonobacter racemifer type strain (SOSP1-21).</title>
        <authorList>
            <person name="Chang Y.J."/>
            <person name="Land M."/>
            <person name="Hauser L."/>
            <person name="Chertkov O."/>
            <person name="Del Rio T.G."/>
            <person name="Nolan M."/>
            <person name="Copeland A."/>
            <person name="Tice H."/>
            <person name="Cheng J.F."/>
            <person name="Lucas S."/>
            <person name="Han C."/>
            <person name="Goodwin L."/>
            <person name="Pitluck S."/>
            <person name="Ivanova N."/>
            <person name="Ovchinikova G."/>
            <person name="Pati A."/>
            <person name="Chen A."/>
            <person name="Palaniappan K."/>
            <person name="Mavromatis K."/>
            <person name="Liolios K."/>
            <person name="Brettin T."/>
            <person name="Fiebig A."/>
            <person name="Rohde M."/>
            <person name="Abt B."/>
            <person name="Goker M."/>
            <person name="Detter J.C."/>
            <person name="Woyke T."/>
            <person name="Bristow J."/>
            <person name="Eisen J.A."/>
            <person name="Markowitz V."/>
            <person name="Hugenholtz P."/>
            <person name="Kyrpides N.C."/>
            <person name="Klenk H.P."/>
            <person name="Lapidus A."/>
        </authorList>
    </citation>
    <scope>NUCLEOTIDE SEQUENCE [LARGE SCALE GENOMIC DNA]</scope>
    <source>
        <strain evidence="2">DSM 44963</strain>
    </source>
</reference>
<evidence type="ECO:0000313" key="2">
    <source>
        <dbReference type="Proteomes" id="UP000004508"/>
    </source>
</evidence>
<accession>D6TQS6</accession>
<proteinExistence type="predicted"/>
<sequence>MAKAYRHTFLRQAGNVLAMTFVRAGLKVGPIHLLTVRGRKSGQPRTTPIAVVEQNGERYLVATFGIVDWVRNLRAAKEATLTLGRRCETISVVELEPEEAAPILKGCIGAGGPITQGYFEATVESSLQDFERETLRHPVFQVMTESSTC</sequence>
<dbReference type="EMBL" id="ADVG01000002">
    <property type="protein sequence ID" value="EFH85797.1"/>
    <property type="molecule type" value="Genomic_DNA"/>
</dbReference>
<dbReference type="InterPro" id="IPR004378">
    <property type="entry name" value="F420H2_quin_Rdtase"/>
</dbReference>
<evidence type="ECO:0008006" key="3">
    <source>
        <dbReference type="Google" id="ProtNLM"/>
    </source>
</evidence>
<dbReference type="STRING" id="485913.Krac_7038"/>
<dbReference type="RefSeq" id="WP_007909550.1">
    <property type="nucleotide sequence ID" value="NZ_ADVG01000002.1"/>
</dbReference>
<dbReference type="NCBIfam" id="TIGR00026">
    <property type="entry name" value="hi_GC_TIGR00026"/>
    <property type="match status" value="1"/>
</dbReference>
<evidence type="ECO:0000313" key="1">
    <source>
        <dbReference type="EMBL" id="EFH85797.1"/>
    </source>
</evidence>
<dbReference type="InterPro" id="IPR012349">
    <property type="entry name" value="Split_barrel_FMN-bd"/>
</dbReference>
<name>D6TQS6_KTERA</name>
<dbReference type="InParanoid" id="D6TQS6"/>
<dbReference type="GO" id="GO:0016491">
    <property type="term" value="F:oxidoreductase activity"/>
    <property type="evidence" value="ECO:0007669"/>
    <property type="project" value="InterPro"/>
</dbReference>
<dbReference type="Gene3D" id="2.30.110.10">
    <property type="entry name" value="Electron Transport, Fmn-binding Protein, Chain A"/>
    <property type="match status" value="1"/>
</dbReference>
<dbReference type="eggNOG" id="ENOG5032SWN">
    <property type="taxonomic scope" value="Bacteria"/>
</dbReference>